<dbReference type="OrthoDB" id="3418949at2"/>
<feature type="transmembrane region" description="Helical" evidence="7">
    <location>
        <begin position="183"/>
        <end position="202"/>
    </location>
</feature>
<feature type="transmembrane region" description="Helical" evidence="7">
    <location>
        <begin position="344"/>
        <end position="364"/>
    </location>
</feature>
<dbReference type="GO" id="GO:0016020">
    <property type="term" value="C:membrane"/>
    <property type="evidence" value="ECO:0007669"/>
    <property type="project" value="UniProtKB-SubCell"/>
</dbReference>
<dbReference type="InterPro" id="IPR038770">
    <property type="entry name" value="Na+/solute_symporter_sf"/>
</dbReference>
<comment type="subcellular location">
    <subcellularLocation>
        <location evidence="1">Membrane</location>
        <topology evidence="1">Multi-pass membrane protein</topology>
    </subcellularLocation>
</comment>
<evidence type="ECO:0000256" key="1">
    <source>
        <dbReference type="ARBA" id="ARBA00004141"/>
    </source>
</evidence>
<evidence type="ECO:0000256" key="6">
    <source>
        <dbReference type="ARBA" id="ARBA00023136"/>
    </source>
</evidence>
<keyword evidence="5 7" id="KW-1133">Transmembrane helix</keyword>
<name>A0A346XRV9_9ACTN</name>
<keyword evidence="10" id="KW-1185">Reference proteome</keyword>
<dbReference type="AlphaFoldDB" id="A0A346XRV9"/>
<feature type="transmembrane region" description="Helical" evidence="7">
    <location>
        <begin position="121"/>
        <end position="140"/>
    </location>
</feature>
<evidence type="ECO:0000313" key="10">
    <source>
        <dbReference type="Proteomes" id="UP000264006"/>
    </source>
</evidence>
<dbReference type="PROSITE" id="PS51201">
    <property type="entry name" value="RCK_N"/>
    <property type="match status" value="1"/>
</dbReference>
<feature type="domain" description="RCK N-terminal" evidence="8">
    <location>
        <begin position="398"/>
        <end position="516"/>
    </location>
</feature>
<dbReference type="GO" id="GO:1902600">
    <property type="term" value="P:proton transmembrane transport"/>
    <property type="evidence" value="ECO:0007669"/>
    <property type="project" value="InterPro"/>
</dbReference>
<accession>A0A346XRV9</accession>
<dbReference type="InterPro" id="IPR003148">
    <property type="entry name" value="RCK_N"/>
</dbReference>
<sequence length="537" mass="56703">MCVVRPSAMIAAMDVALLLAAFGFGFLARTVGLPPLIGYLAAGFVLHGFGFETTSAIQAIADVGILLLLFGIGLKLRVRTLAAPQVWGTATAFAVVATTATAGVLWIVAQLGLPLAADLDLVGLAVIGFAFSFCSTVFTVKVLEEGNETASVAGRVAIGVLILQDVFAVAFLVAVGGTRPSPWALLVVPVFLLVGPALWWLLDRVGHGETLVLLGFAAAVGIGAELFELVDLKPDLGALVAGILLAAHRRAPELAGRLLDFKDIFLVAFFLSIGLQGFPSGAAWAIGGIVLLVLPLRTFLLFWLFTRFRLRARTSLGAALHLSTFSEFGLIVAAAALGEGLIGEGWLATLAVAVGLSFVAASVAGRLRYALHGRLGERLAAFERHPTVAGDAVIDIADARILVFGMGRVGTGAYDELVVRRGGRVLGVDVDEAKLLRHIGRGRNVIRGDALDRDFWERVRLHPDIEFAVVTMGRHHANVECVKRVREFLPDVRIAAVANYPDQVAELQAVGVDVARNLHEEAGQALADDALGAVFGS</sequence>
<organism evidence="9 10">
    <name type="scientific">Euzebya pacifica</name>
    <dbReference type="NCBI Taxonomy" id="1608957"/>
    <lineage>
        <taxon>Bacteria</taxon>
        <taxon>Bacillati</taxon>
        <taxon>Actinomycetota</taxon>
        <taxon>Nitriliruptoria</taxon>
        <taxon>Euzebyales</taxon>
    </lineage>
</organism>
<evidence type="ECO:0000313" key="9">
    <source>
        <dbReference type="EMBL" id="AXV04956.1"/>
    </source>
</evidence>
<dbReference type="Gene3D" id="1.20.1530.20">
    <property type="match status" value="1"/>
</dbReference>
<evidence type="ECO:0000256" key="7">
    <source>
        <dbReference type="SAM" id="Phobius"/>
    </source>
</evidence>
<feature type="transmembrane region" description="Helical" evidence="7">
    <location>
        <begin position="86"/>
        <end position="109"/>
    </location>
</feature>
<evidence type="ECO:0000256" key="2">
    <source>
        <dbReference type="ARBA" id="ARBA00005551"/>
    </source>
</evidence>
<dbReference type="Proteomes" id="UP000264006">
    <property type="component" value="Chromosome"/>
</dbReference>
<dbReference type="PANTHER" id="PTHR42751:SF1">
    <property type="entry name" value="CATION_PROTON ANTIPORTER YBAL-RELATED"/>
    <property type="match status" value="1"/>
</dbReference>
<feature type="transmembrane region" description="Helical" evidence="7">
    <location>
        <begin position="284"/>
        <end position="306"/>
    </location>
</feature>
<dbReference type="PANTHER" id="PTHR42751">
    <property type="entry name" value="SODIUM/HYDROGEN EXCHANGER FAMILY/TRKA DOMAIN PROTEIN"/>
    <property type="match status" value="1"/>
</dbReference>
<protein>
    <submittedName>
        <fullName evidence="9">Putative Glutathione-regulated potassium-efflux system protein KefB</fullName>
    </submittedName>
</protein>
<keyword evidence="3" id="KW-0813">Transport</keyword>
<evidence type="ECO:0000256" key="3">
    <source>
        <dbReference type="ARBA" id="ARBA00022448"/>
    </source>
</evidence>
<keyword evidence="4 7" id="KW-0812">Transmembrane</keyword>
<dbReference type="Gene3D" id="3.40.50.720">
    <property type="entry name" value="NAD(P)-binding Rossmann-like Domain"/>
    <property type="match status" value="1"/>
</dbReference>
<reference evidence="9 10" key="1">
    <citation type="submission" date="2018-09" db="EMBL/GenBank/DDBJ databases">
        <title>Complete genome sequence of Euzebya sp. DY32-46 isolated from seawater of Pacific Ocean.</title>
        <authorList>
            <person name="Xu L."/>
            <person name="Wu Y.-H."/>
            <person name="Xu X.-W."/>
        </authorList>
    </citation>
    <scope>NUCLEOTIDE SEQUENCE [LARGE SCALE GENOMIC DNA]</scope>
    <source>
        <strain evidence="9 10">DY32-46</strain>
    </source>
</reference>
<dbReference type="InterPro" id="IPR036291">
    <property type="entry name" value="NAD(P)-bd_dom_sf"/>
</dbReference>
<dbReference type="InterPro" id="IPR006153">
    <property type="entry name" value="Cation/H_exchanger_TM"/>
</dbReference>
<dbReference type="Pfam" id="PF02254">
    <property type="entry name" value="TrkA_N"/>
    <property type="match status" value="1"/>
</dbReference>
<comment type="similarity">
    <text evidence="2">Belongs to the monovalent cation:proton antiporter 2 (CPA2) transporter (TC 2.A.37) family.</text>
</comment>
<dbReference type="GO" id="GO:0015297">
    <property type="term" value="F:antiporter activity"/>
    <property type="evidence" value="ECO:0007669"/>
    <property type="project" value="InterPro"/>
</dbReference>
<dbReference type="SUPFAM" id="SSF51735">
    <property type="entry name" value="NAD(P)-binding Rossmann-fold domains"/>
    <property type="match status" value="1"/>
</dbReference>
<evidence type="ECO:0000256" key="4">
    <source>
        <dbReference type="ARBA" id="ARBA00022692"/>
    </source>
</evidence>
<feature type="transmembrane region" description="Helical" evidence="7">
    <location>
        <begin position="56"/>
        <end position="74"/>
    </location>
</feature>
<proteinExistence type="inferred from homology"/>
<dbReference type="Pfam" id="PF00999">
    <property type="entry name" value="Na_H_Exchanger"/>
    <property type="match status" value="1"/>
</dbReference>
<feature type="transmembrane region" description="Helical" evidence="7">
    <location>
        <begin position="318"/>
        <end position="338"/>
    </location>
</feature>
<keyword evidence="6 7" id="KW-0472">Membrane</keyword>
<feature type="transmembrane region" description="Helical" evidence="7">
    <location>
        <begin position="152"/>
        <end position="177"/>
    </location>
</feature>
<dbReference type="KEGG" id="euz:DVS28_a0249"/>
<feature type="transmembrane region" description="Helical" evidence="7">
    <location>
        <begin position="211"/>
        <end position="230"/>
    </location>
</feature>
<evidence type="ECO:0000256" key="5">
    <source>
        <dbReference type="ARBA" id="ARBA00022989"/>
    </source>
</evidence>
<dbReference type="GO" id="GO:0006813">
    <property type="term" value="P:potassium ion transport"/>
    <property type="evidence" value="ECO:0007669"/>
    <property type="project" value="InterPro"/>
</dbReference>
<evidence type="ECO:0000259" key="8">
    <source>
        <dbReference type="PROSITE" id="PS51201"/>
    </source>
</evidence>
<dbReference type="EMBL" id="CP031165">
    <property type="protein sequence ID" value="AXV04956.1"/>
    <property type="molecule type" value="Genomic_DNA"/>
</dbReference>
<gene>
    <name evidence="9" type="ORF">DVS28_a0249</name>
</gene>